<proteinExistence type="predicted"/>
<evidence type="ECO:0000313" key="2">
    <source>
        <dbReference type="EMBL" id="MCU6705421.1"/>
    </source>
</evidence>
<keyword evidence="1" id="KW-0472">Membrane</keyword>
<evidence type="ECO:0000256" key="1">
    <source>
        <dbReference type="SAM" id="Phobius"/>
    </source>
</evidence>
<keyword evidence="3" id="KW-1185">Reference proteome</keyword>
<comment type="caution">
    <text evidence="2">The sequence shown here is derived from an EMBL/GenBank/DDBJ whole genome shotgun (WGS) entry which is preliminary data.</text>
</comment>
<organism evidence="2 3">
    <name type="scientific">Hominimerdicola aceti</name>
    <dbReference type="NCBI Taxonomy" id="2981726"/>
    <lineage>
        <taxon>Bacteria</taxon>
        <taxon>Bacillati</taxon>
        <taxon>Bacillota</taxon>
        <taxon>Clostridia</taxon>
        <taxon>Eubacteriales</taxon>
        <taxon>Oscillospiraceae</taxon>
        <taxon>Hominimerdicola</taxon>
    </lineage>
</organism>
<gene>
    <name evidence="2" type="ORF">OCV57_05725</name>
</gene>
<evidence type="ECO:0000313" key="3">
    <source>
        <dbReference type="Proteomes" id="UP001208131"/>
    </source>
</evidence>
<dbReference type="Proteomes" id="UP001208131">
    <property type="component" value="Unassembled WGS sequence"/>
</dbReference>
<keyword evidence="1" id="KW-1133">Transmembrane helix</keyword>
<feature type="transmembrane region" description="Helical" evidence="1">
    <location>
        <begin position="7"/>
        <end position="26"/>
    </location>
</feature>
<name>A0AAE3LM01_9FIRM</name>
<accession>A0AAE3LM01</accession>
<keyword evidence="1" id="KW-0812">Transmembrane</keyword>
<sequence>MADTTKLIVASPAVMILYMGLKFALFDSVSGDTFVMLAYLIVAAVITAKTVSDLNFMRKLPNFPFDGRKERIDFEGLTRDKMTENLQKLLDNQKGDKVITNDYEDIFTSDKPQDIASPPENTDEYLQQHKMSYQRVRSWNDVSRLD</sequence>
<reference evidence="2 3" key="1">
    <citation type="journal article" date="2021" name="ISME Commun">
        <title>Automated analysis of genomic sequences facilitates high-throughput and comprehensive description of bacteria.</title>
        <authorList>
            <person name="Hitch T.C.A."/>
        </authorList>
    </citation>
    <scope>NUCLEOTIDE SEQUENCE [LARGE SCALE GENOMIC DNA]</scope>
    <source>
        <strain evidence="2 3">Sanger_31</strain>
    </source>
</reference>
<dbReference type="AlphaFoldDB" id="A0AAE3LM01"/>
<dbReference type="EMBL" id="JAOQJZ010000004">
    <property type="protein sequence ID" value="MCU6705421.1"/>
    <property type="molecule type" value="Genomic_DNA"/>
</dbReference>
<dbReference type="RefSeq" id="WP_267300757.1">
    <property type="nucleotide sequence ID" value="NZ_JAOQJZ010000004.1"/>
</dbReference>
<feature type="transmembrane region" description="Helical" evidence="1">
    <location>
        <begin position="32"/>
        <end position="51"/>
    </location>
</feature>
<protein>
    <submittedName>
        <fullName evidence="2">Uncharacterized protein</fullName>
    </submittedName>
</protein>